<comment type="caution">
    <text evidence="8">The sequence shown here is derived from an EMBL/GenBank/DDBJ whole genome shotgun (WGS) entry which is preliminary data.</text>
</comment>
<evidence type="ECO:0000256" key="6">
    <source>
        <dbReference type="SAM" id="MobiDB-lite"/>
    </source>
</evidence>
<dbReference type="GO" id="GO:0003681">
    <property type="term" value="F:bent DNA binding"/>
    <property type="evidence" value="ECO:0007669"/>
    <property type="project" value="TreeGrafter"/>
</dbReference>
<organism evidence="8 9">
    <name type="scientific">Limimaricola hongkongensis DSM 17492</name>
    <dbReference type="NCBI Taxonomy" id="1122180"/>
    <lineage>
        <taxon>Bacteria</taxon>
        <taxon>Pseudomonadati</taxon>
        <taxon>Pseudomonadota</taxon>
        <taxon>Alphaproteobacteria</taxon>
        <taxon>Rhodobacterales</taxon>
        <taxon>Paracoccaceae</taxon>
        <taxon>Limimaricola</taxon>
    </lineage>
</organism>
<evidence type="ECO:0000313" key="8">
    <source>
        <dbReference type="EMBL" id="EYD70670.1"/>
    </source>
</evidence>
<evidence type="ECO:0000259" key="7">
    <source>
        <dbReference type="SMART" id="SM00528"/>
    </source>
</evidence>
<dbReference type="SUPFAM" id="SSF81273">
    <property type="entry name" value="H-NS histone-like proteins"/>
    <property type="match status" value="1"/>
</dbReference>
<name>A0A017H8P0_9RHOB</name>
<evidence type="ECO:0000256" key="4">
    <source>
        <dbReference type="ARBA" id="ARBA00023125"/>
    </source>
</evidence>
<comment type="subcellular location">
    <subcellularLocation>
        <location evidence="1">Cytoplasm</location>
        <location evidence="1">Nucleoid</location>
    </subcellularLocation>
</comment>
<proteinExistence type="inferred from homology"/>
<dbReference type="EMBL" id="APGJ01000007">
    <property type="protein sequence ID" value="EYD70670.1"/>
    <property type="molecule type" value="Genomic_DNA"/>
</dbReference>
<reference evidence="8 9" key="1">
    <citation type="submission" date="2013-03" db="EMBL/GenBank/DDBJ databases">
        <authorList>
            <person name="Fiebig A."/>
            <person name="Goeker M."/>
            <person name="Klenk H.-P.P."/>
        </authorList>
    </citation>
    <scope>NUCLEOTIDE SEQUENCE [LARGE SCALE GENOMIC DNA]</scope>
    <source>
        <strain evidence="8 9">DSM 17492</strain>
    </source>
</reference>
<comment type="similarity">
    <text evidence="2">Belongs to the histone-like protein H-NS family.</text>
</comment>
<dbReference type="HOGENOM" id="CLU_117503_1_2_5"/>
<dbReference type="GO" id="GO:0009295">
    <property type="term" value="C:nucleoid"/>
    <property type="evidence" value="ECO:0007669"/>
    <property type="project" value="UniProtKB-SubCell"/>
</dbReference>
<evidence type="ECO:0000256" key="5">
    <source>
        <dbReference type="SAM" id="Coils"/>
    </source>
</evidence>
<dbReference type="PANTHER" id="PTHR38097">
    <property type="match status" value="1"/>
</dbReference>
<dbReference type="GO" id="GO:0032993">
    <property type="term" value="C:protein-DNA complex"/>
    <property type="evidence" value="ECO:0007669"/>
    <property type="project" value="TreeGrafter"/>
</dbReference>
<dbReference type="PANTHER" id="PTHR38097:SF2">
    <property type="entry name" value="DNA-BINDING PROTEIN STPA"/>
    <property type="match status" value="1"/>
</dbReference>
<dbReference type="SMART" id="SM00528">
    <property type="entry name" value="HNS"/>
    <property type="match status" value="1"/>
</dbReference>
<protein>
    <submittedName>
        <fullName evidence="8">DNA-binding protein, H-NS family protein</fullName>
    </submittedName>
</protein>
<dbReference type="AlphaFoldDB" id="A0A017H8P0"/>
<accession>A0A017H8P0</accession>
<dbReference type="Pfam" id="PF00816">
    <property type="entry name" value="Histone_HNS"/>
    <property type="match status" value="1"/>
</dbReference>
<evidence type="ECO:0000256" key="1">
    <source>
        <dbReference type="ARBA" id="ARBA00004453"/>
    </source>
</evidence>
<keyword evidence="4 8" id="KW-0238">DNA-binding</keyword>
<dbReference type="PATRIC" id="fig|1122180.6.peg.2289"/>
<evidence type="ECO:0000256" key="2">
    <source>
        <dbReference type="ARBA" id="ARBA00010610"/>
    </source>
</evidence>
<evidence type="ECO:0000256" key="3">
    <source>
        <dbReference type="ARBA" id="ARBA00022490"/>
    </source>
</evidence>
<feature type="region of interest" description="Disordered" evidence="6">
    <location>
        <begin position="54"/>
        <end position="106"/>
    </location>
</feature>
<dbReference type="InterPro" id="IPR037150">
    <property type="entry name" value="H-NS_C_dom_sf"/>
</dbReference>
<dbReference type="eggNOG" id="COG2916">
    <property type="taxonomic scope" value="Bacteria"/>
</dbReference>
<feature type="domain" description="DNA-binding protein H-NS-like C-terminal" evidence="7">
    <location>
        <begin position="61"/>
        <end position="106"/>
    </location>
</feature>
<dbReference type="GO" id="GO:0001217">
    <property type="term" value="F:DNA-binding transcription repressor activity"/>
    <property type="evidence" value="ECO:0007669"/>
    <property type="project" value="TreeGrafter"/>
</dbReference>
<evidence type="ECO:0000313" key="9">
    <source>
        <dbReference type="Proteomes" id="UP000025047"/>
    </source>
</evidence>
<dbReference type="RefSeq" id="WP_017929254.1">
    <property type="nucleotide sequence ID" value="NZ_KB823000.1"/>
</dbReference>
<keyword evidence="3" id="KW-0963">Cytoplasm</keyword>
<dbReference type="GO" id="GO:0005829">
    <property type="term" value="C:cytosol"/>
    <property type="evidence" value="ECO:0007669"/>
    <property type="project" value="TreeGrafter"/>
</dbReference>
<feature type="coiled-coil region" evidence="5">
    <location>
        <begin position="6"/>
        <end position="33"/>
    </location>
</feature>
<dbReference type="STRING" id="1122180.Lokhon_02311"/>
<sequence>MTQNLHEMSRKELEKLKKDIEEALSTVSQRERKAALDAAERAAAEHGYSLAELADASAKGKKNKAKNPPKYRNPEDPTQTWSGRGRKPGWINEAEAAGRPLSDFEI</sequence>
<dbReference type="Gene3D" id="4.10.430.10">
    <property type="entry name" value="Histone-like protein H-NS, C-terminal domain"/>
    <property type="match status" value="1"/>
</dbReference>
<gene>
    <name evidence="8" type="ORF">Lokhon_02311</name>
</gene>
<dbReference type="GO" id="GO:0000976">
    <property type="term" value="F:transcription cis-regulatory region binding"/>
    <property type="evidence" value="ECO:0007669"/>
    <property type="project" value="TreeGrafter"/>
</dbReference>
<dbReference type="GO" id="GO:0003680">
    <property type="term" value="F:minor groove of adenine-thymine-rich DNA binding"/>
    <property type="evidence" value="ECO:0007669"/>
    <property type="project" value="TreeGrafter"/>
</dbReference>
<keyword evidence="9" id="KW-1185">Reference proteome</keyword>
<dbReference type="OrthoDB" id="5297879at2"/>
<keyword evidence="5" id="KW-0175">Coiled coil</keyword>
<feature type="compositionally biased region" description="Basic residues" evidence="6">
    <location>
        <begin position="59"/>
        <end position="69"/>
    </location>
</feature>
<dbReference type="Proteomes" id="UP000025047">
    <property type="component" value="Unassembled WGS sequence"/>
</dbReference>
<dbReference type="InterPro" id="IPR027444">
    <property type="entry name" value="H-NS_C_dom"/>
</dbReference>